<comment type="caution">
    <text evidence="3">The sequence shown here is derived from an EMBL/GenBank/DDBJ whole genome shotgun (WGS) entry which is preliminary data.</text>
</comment>
<dbReference type="EMBL" id="JANVFO010000006">
    <property type="protein sequence ID" value="KAJ3736025.1"/>
    <property type="molecule type" value="Genomic_DNA"/>
</dbReference>
<evidence type="ECO:0000313" key="4">
    <source>
        <dbReference type="Proteomes" id="UP001176059"/>
    </source>
</evidence>
<dbReference type="InterPro" id="IPR025165">
    <property type="entry name" value="DUF4100"/>
</dbReference>
<dbReference type="Proteomes" id="UP001176059">
    <property type="component" value="Unassembled WGS sequence"/>
</dbReference>
<evidence type="ECO:0000313" key="3">
    <source>
        <dbReference type="EMBL" id="KAJ3736025.1"/>
    </source>
</evidence>
<proteinExistence type="predicted"/>
<reference evidence="3" key="1">
    <citation type="submission" date="2022-08" db="EMBL/GenBank/DDBJ databases">
        <authorList>
            <consortium name="DOE Joint Genome Institute"/>
            <person name="Min B."/>
            <person name="Sierra-Patev S."/>
            <person name="Naranjo-Ortiz M."/>
            <person name="Looney B."/>
            <person name="Konkel Z."/>
            <person name="Slot J.C."/>
            <person name="Sakamoto Y."/>
            <person name="Steenwyk J.L."/>
            <person name="Rokas A."/>
            <person name="Carro J."/>
            <person name="Camarero S."/>
            <person name="Ferreira P."/>
            <person name="Molpeceres G."/>
            <person name="Ruiz-duenas F.J."/>
            <person name="Serrano A."/>
            <person name="Henrissat B."/>
            <person name="Drula E."/>
            <person name="Hughes K.W."/>
            <person name="Mata J.L."/>
            <person name="Ishikawa N.K."/>
            <person name="Vargas-Isla R."/>
            <person name="Ushijima S."/>
            <person name="Smith C.A."/>
            <person name="Ahrendt S."/>
            <person name="Andreopoulos W."/>
            <person name="He G."/>
            <person name="LaButti K."/>
            <person name="Lipzen A."/>
            <person name="Ng V."/>
            <person name="Riley R."/>
            <person name="Sandor L."/>
            <person name="Barry K."/>
            <person name="Martinez A.T."/>
            <person name="Xiao Y."/>
            <person name="Gibbons J.G."/>
            <person name="Terashima K."/>
            <person name="Hibbett D.S."/>
            <person name="Grigoriev I.V."/>
        </authorList>
    </citation>
    <scope>NUCLEOTIDE SEQUENCE</scope>
    <source>
        <strain evidence="3">ET3784</strain>
    </source>
</reference>
<accession>A0AA38JTS8</accession>
<dbReference type="AlphaFoldDB" id="A0AA38JTS8"/>
<dbReference type="Pfam" id="PF13352">
    <property type="entry name" value="DUF4100"/>
    <property type="match status" value="1"/>
</dbReference>
<feature type="region of interest" description="Disordered" evidence="1">
    <location>
        <begin position="513"/>
        <end position="577"/>
    </location>
</feature>
<keyword evidence="4" id="KW-1185">Reference proteome</keyword>
<evidence type="ECO:0000259" key="2">
    <source>
        <dbReference type="Pfam" id="PF13352"/>
    </source>
</evidence>
<feature type="region of interest" description="Disordered" evidence="1">
    <location>
        <begin position="452"/>
        <end position="476"/>
    </location>
</feature>
<sequence length="904" mass="101006">MSYPPTTLYNLRPTMPIPRTPSAPHFNGWYIEDFLQQIVLHATTAGETDMDRMVKYIVMYSSDQVKETIRYMPFFNADDPNATWETAKEVLKRLYGTRDKPTEYTEDELKDFCRDRAAKSSYTRLEDLEKYYRDFIAVATSLLSKEQITENKYNYYFVLGLTHSMKEWFLSAAPEGKRTQENPPTVTQSFDIIKTQFDKQSLIYEDWRKVETEQAKSVFNERGNRVIAPAISQYVNVLNEAVGHVPPNPQVFPPIFPPTASDNTPSVTSNTINDLAKQLQALTLAMNAMQERVNSGGNVQVNTPHAPTAPITAAPIRRCFICGKLSGQEGSHPLGPRNCPETNRLIAEQLITSNNQSLKYTLPDGNDLPRIPPGWTGGVSSYLRHLRSASQGAHTLNRDESSRLTRSTSSVELMYDNAEVLSDTPGNTLSQHIIGNNGFALDSFPYDAYPTTRSGRDTSQRLDPRTQVNRPDRVQQARAPRENIMIPQVQPVPMSSVLPHQIPQQVRFAPETSNIPQVPPTQPVTVPPRVNVPQPSNLINRNDGWKASRPGIPRGGGSKEKDVEMKDSNAPKSSQPQYHFTSKVHDHADADGLLTRIGQMAVEVPLFQLLGLSPQLSKLMAENTRTKREYGVPKEGTSKSAEYLESDDDAVAAISAAFGPESTERHAYVELNDSINDFVFHCSNAAAQIPTNRFFAMTVGDIKLTINGIEFMAMIDTGSELTKRFLIGLYLKMSLMFVVFSERLEEVDDGLKKLDVAFEFSTEAIEAFELLKHKISRSPVLVKLDYEMAKHILPGERSSDEGLMIVAVDSAWTGAGWALYQIQQGVKAVQPERITIEVPEAPDEVPSVGTVAVTQGCTRKGYTVLGSMMGLQRSFRQCSLHAIWVSLRSAKKKEVPERRTEPID</sequence>
<evidence type="ECO:0000256" key="1">
    <source>
        <dbReference type="SAM" id="MobiDB-lite"/>
    </source>
</evidence>
<organism evidence="3 4">
    <name type="scientific">Lentinula guzmanii</name>
    <dbReference type="NCBI Taxonomy" id="2804957"/>
    <lineage>
        <taxon>Eukaryota</taxon>
        <taxon>Fungi</taxon>
        <taxon>Dikarya</taxon>
        <taxon>Basidiomycota</taxon>
        <taxon>Agaricomycotina</taxon>
        <taxon>Agaricomycetes</taxon>
        <taxon>Agaricomycetidae</taxon>
        <taxon>Agaricales</taxon>
        <taxon>Marasmiineae</taxon>
        <taxon>Omphalotaceae</taxon>
        <taxon>Lentinula</taxon>
    </lineage>
</organism>
<protein>
    <recommendedName>
        <fullName evidence="2">DUF4100 domain-containing protein</fullName>
    </recommendedName>
</protein>
<feature type="compositionally biased region" description="Basic and acidic residues" evidence="1">
    <location>
        <begin position="557"/>
        <end position="569"/>
    </location>
</feature>
<reference evidence="3" key="2">
    <citation type="journal article" date="2023" name="Proc. Natl. Acad. Sci. U.S.A.">
        <title>A global phylogenomic analysis of the shiitake genus Lentinula.</title>
        <authorList>
            <person name="Sierra-Patev S."/>
            <person name="Min B."/>
            <person name="Naranjo-Ortiz M."/>
            <person name="Looney B."/>
            <person name="Konkel Z."/>
            <person name="Slot J.C."/>
            <person name="Sakamoto Y."/>
            <person name="Steenwyk J.L."/>
            <person name="Rokas A."/>
            <person name="Carro J."/>
            <person name="Camarero S."/>
            <person name="Ferreira P."/>
            <person name="Molpeceres G."/>
            <person name="Ruiz-Duenas F.J."/>
            <person name="Serrano A."/>
            <person name="Henrissat B."/>
            <person name="Drula E."/>
            <person name="Hughes K.W."/>
            <person name="Mata J.L."/>
            <person name="Ishikawa N.K."/>
            <person name="Vargas-Isla R."/>
            <person name="Ushijima S."/>
            <person name="Smith C.A."/>
            <person name="Donoghue J."/>
            <person name="Ahrendt S."/>
            <person name="Andreopoulos W."/>
            <person name="He G."/>
            <person name="LaButti K."/>
            <person name="Lipzen A."/>
            <person name="Ng V."/>
            <person name="Riley R."/>
            <person name="Sandor L."/>
            <person name="Barry K."/>
            <person name="Martinez A.T."/>
            <person name="Xiao Y."/>
            <person name="Gibbons J.G."/>
            <person name="Terashima K."/>
            <person name="Grigoriev I.V."/>
            <person name="Hibbett D."/>
        </authorList>
    </citation>
    <scope>NUCLEOTIDE SEQUENCE</scope>
    <source>
        <strain evidence="3">ET3784</strain>
    </source>
</reference>
<feature type="compositionally biased region" description="Basic and acidic residues" evidence="1">
    <location>
        <begin position="454"/>
        <end position="476"/>
    </location>
</feature>
<gene>
    <name evidence="3" type="ORF">DFJ43DRAFT_1221229</name>
</gene>
<name>A0AA38JTS8_9AGAR</name>
<feature type="domain" description="DUF4100" evidence="2">
    <location>
        <begin position="359"/>
        <end position="631"/>
    </location>
</feature>
<feature type="compositionally biased region" description="Pro residues" evidence="1">
    <location>
        <begin position="517"/>
        <end position="526"/>
    </location>
</feature>